<evidence type="ECO:0000313" key="2">
    <source>
        <dbReference type="EMBL" id="GFH19462.1"/>
    </source>
</evidence>
<keyword evidence="3" id="KW-1185">Reference proteome</keyword>
<gene>
    <name evidence="2" type="ORF">HaLaN_16409</name>
</gene>
<feature type="region of interest" description="Disordered" evidence="1">
    <location>
        <begin position="96"/>
        <end position="130"/>
    </location>
</feature>
<comment type="caution">
    <text evidence="2">The sequence shown here is derived from an EMBL/GenBank/DDBJ whole genome shotgun (WGS) entry which is preliminary data.</text>
</comment>
<evidence type="ECO:0000256" key="1">
    <source>
        <dbReference type="SAM" id="MobiDB-lite"/>
    </source>
</evidence>
<protein>
    <submittedName>
        <fullName evidence="2">Uncharacterized protein</fullName>
    </submittedName>
</protein>
<sequence length="554" mass="58895">PAQRHGHLPPLNCATAHVLTSDTNKRNQLAISSGRHSSRYSSVSAHSYRRIACYQAACFDHRMSLAQHHRCCTHGAPRTRVSETRLRPLHVSRHIRPAAIGGPGPGNSRHAELLGGQGRPGATSAGQRPDVEADDRFARSDMSIAHAFAARQAFAKAIRGGEPAMNLAQAALWASAEDDALSSHSTIELPVPSFLERLDAVAQHVKQQLAQALPPTSPAASPTGKDAGKEAAPAAKQPAPSGGKLSFLTSSPRQVNDIQLENQNLRSVPAAEGAGPAGSYSIAQAEEVLKVVEAALFQWQEQHKGVNCLGFKVPEHGRSALPNNTVVHHAGAWEDSRDGYLHETLIRRQGHPAALAIIYAEVMRRLLEEGVVDFAVRMELNDYDDPPTGVPLPGVTRASLQQQQGLPSPITAAKGEWDNSSADSYEDGGNNSWGGFRAAAKAALGQGVSATVQAVSKAAASRIERGVSTSPGAGDIRRATAATERLVLLSEACHADEKTCMNERCDARWWRGGGSRLRPQAEAAPLLQAGVECEELGARTLQSKVPNTGSLPAF</sequence>
<name>A0A699ZTZ5_HAELA</name>
<feature type="non-terminal residue" evidence="2">
    <location>
        <position position="1"/>
    </location>
</feature>
<organism evidence="2 3">
    <name type="scientific">Haematococcus lacustris</name>
    <name type="common">Green alga</name>
    <name type="synonym">Haematococcus pluvialis</name>
    <dbReference type="NCBI Taxonomy" id="44745"/>
    <lineage>
        <taxon>Eukaryota</taxon>
        <taxon>Viridiplantae</taxon>
        <taxon>Chlorophyta</taxon>
        <taxon>core chlorophytes</taxon>
        <taxon>Chlorophyceae</taxon>
        <taxon>CS clade</taxon>
        <taxon>Chlamydomonadales</taxon>
        <taxon>Haematococcaceae</taxon>
        <taxon>Haematococcus</taxon>
    </lineage>
</organism>
<evidence type="ECO:0000313" key="3">
    <source>
        <dbReference type="Proteomes" id="UP000485058"/>
    </source>
</evidence>
<proteinExistence type="predicted"/>
<feature type="compositionally biased region" description="Low complexity" evidence="1">
    <location>
        <begin position="209"/>
        <end position="244"/>
    </location>
</feature>
<feature type="region of interest" description="Disordered" evidence="1">
    <location>
        <begin position="209"/>
        <end position="248"/>
    </location>
</feature>
<dbReference type="Proteomes" id="UP000485058">
    <property type="component" value="Unassembled WGS sequence"/>
</dbReference>
<dbReference type="EMBL" id="BLLF01001467">
    <property type="protein sequence ID" value="GFH19462.1"/>
    <property type="molecule type" value="Genomic_DNA"/>
</dbReference>
<reference evidence="2 3" key="1">
    <citation type="submission" date="2020-02" db="EMBL/GenBank/DDBJ databases">
        <title>Draft genome sequence of Haematococcus lacustris strain NIES-144.</title>
        <authorList>
            <person name="Morimoto D."/>
            <person name="Nakagawa S."/>
            <person name="Yoshida T."/>
            <person name="Sawayama S."/>
        </authorList>
    </citation>
    <scope>NUCLEOTIDE SEQUENCE [LARGE SCALE GENOMIC DNA]</scope>
    <source>
        <strain evidence="2 3">NIES-144</strain>
    </source>
</reference>
<accession>A0A699ZTZ5</accession>
<dbReference type="PANTHER" id="PTHR31350">
    <property type="entry name" value="SI:DKEY-261L7.2"/>
    <property type="match status" value="1"/>
</dbReference>
<dbReference type="AlphaFoldDB" id="A0A699ZTZ5"/>
<dbReference type="PANTHER" id="PTHR31350:SF29">
    <property type="entry name" value="PROTEIN SIRB1 N-TERMINAL DOMAIN-CONTAINING PROTEIN"/>
    <property type="match status" value="1"/>
</dbReference>